<protein>
    <recommendedName>
        <fullName evidence="5">RING-type domain-containing protein</fullName>
    </recommendedName>
</protein>
<keyword evidence="1" id="KW-0479">Metal-binding</keyword>
<evidence type="ECO:0000256" key="3">
    <source>
        <dbReference type="ARBA" id="ARBA00022833"/>
    </source>
</evidence>
<dbReference type="InterPro" id="IPR001841">
    <property type="entry name" value="Znf_RING"/>
</dbReference>
<dbReference type="Proteomes" id="UP001432322">
    <property type="component" value="Unassembled WGS sequence"/>
</dbReference>
<dbReference type="PROSITE" id="PS00518">
    <property type="entry name" value="ZF_RING_1"/>
    <property type="match status" value="1"/>
</dbReference>
<evidence type="ECO:0000313" key="6">
    <source>
        <dbReference type="EMBL" id="GMT11477.1"/>
    </source>
</evidence>
<dbReference type="EMBL" id="BTSY01000001">
    <property type="protein sequence ID" value="GMT11477.1"/>
    <property type="molecule type" value="Genomic_DNA"/>
</dbReference>
<feature type="domain" description="RING-type" evidence="5">
    <location>
        <begin position="63"/>
        <end position="101"/>
    </location>
</feature>
<dbReference type="AlphaFoldDB" id="A0AAV5UY22"/>
<dbReference type="InterPro" id="IPR017907">
    <property type="entry name" value="Znf_RING_CS"/>
</dbReference>
<accession>A0AAV5UY22</accession>
<feature type="non-terminal residue" evidence="6">
    <location>
        <position position="1"/>
    </location>
</feature>
<evidence type="ECO:0000313" key="7">
    <source>
        <dbReference type="Proteomes" id="UP001432322"/>
    </source>
</evidence>
<reference evidence="6" key="1">
    <citation type="submission" date="2023-10" db="EMBL/GenBank/DDBJ databases">
        <title>Genome assembly of Pristionchus species.</title>
        <authorList>
            <person name="Yoshida K."/>
            <person name="Sommer R.J."/>
        </authorList>
    </citation>
    <scope>NUCLEOTIDE SEQUENCE</scope>
    <source>
        <strain evidence="6">RS5133</strain>
    </source>
</reference>
<keyword evidence="7" id="KW-1185">Reference proteome</keyword>
<dbReference type="PROSITE" id="PS50089">
    <property type="entry name" value="ZF_RING_2"/>
    <property type="match status" value="1"/>
</dbReference>
<dbReference type="SMART" id="SM00184">
    <property type="entry name" value="RING"/>
    <property type="match status" value="1"/>
</dbReference>
<gene>
    <name evidence="6" type="ORF">PFISCL1PPCAC_2774</name>
</gene>
<name>A0AAV5UY22_9BILA</name>
<dbReference type="InterPro" id="IPR013083">
    <property type="entry name" value="Znf_RING/FYVE/PHD"/>
</dbReference>
<dbReference type="SUPFAM" id="SSF57850">
    <property type="entry name" value="RING/U-box"/>
    <property type="match status" value="1"/>
</dbReference>
<evidence type="ECO:0000256" key="2">
    <source>
        <dbReference type="ARBA" id="ARBA00022771"/>
    </source>
</evidence>
<evidence type="ECO:0000259" key="5">
    <source>
        <dbReference type="PROSITE" id="PS50089"/>
    </source>
</evidence>
<dbReference type="GO" id="GO:0008270">
    <property type="term" value="F:zinc ion binding"/>
    <property type="evidence" value="ECO:0007669"/>
    <property type="project" value="UniProtKB-KW"/>
</dbReference>
<evidence type="ECO:0000256" key="1">
    <source>
        <dbReference type="ARBA" id="ARBA00022723"/>
    </source>
</evidence>
<feature type="non-terminal residue" evidence="6">
    <location>
        <position position="106"/>
    </location>
</feature>
<proteinExistence type="predicted"/>
<dbReference type="Gene3D" id="3.30.40.10">
    <property type="entry name" value="Zinc/RING finger domain, C3HC4 (zinc finger)"/>
    <property type="match status" value="1"/>
</dbReference>
<comment type="caution">
    <text evidence="6">The sequence shown here is derived from an EMBL/GenBank/DDBJ whole genome shotgun (WGS) entry which is preliminary data.</text>
</comment>
<organism evidence="6 7">
    <name type="scientific">Pristionchus fissidentatus</name>
    <dbReference type="NCBI Taxonomy" id="1538716"/>
    <lineage>
        <taxon>Eukaryota</taxon>
        <taxon>Metazoa</taxon>
        <taxon>Ecdysozoa</taxon>
        <taxon>Nematoda</taxon>
        <taxon>Chromadorea</taxon>
        <taxon>Rhabditida</taxon>
        <taxon>Rhabditina</taxon>
        <taxon>Diplogasteromorpha</taxon>
        <taxon>Diplogasteroidea</taxon>
        <taxon>Neodiplogasteridae</taxon>
        <taxon>Pristionchus</taxon>
    </lineage>
</organism>
<dbReference type="PANTHER" id="PTHR16450:SF1">
    <property type="entry name" value="PROTEIN CBG12045"/>
    <property type="match status" value="1"/>
</dbReference>
<dbReference type="PANTHER" id="PTHR16450">
    <property type="entry name" value="RING FINGER PROTEIN 186"/>
    <property type="match status" value="1"/>
</dbReference>
<keyword evidence="2 4" id="KW-0863">Zinc-finger</keyword>
<sequence length="106" mass="11941">FREYRTSDLATRAPMGIFWPVVSPLERGTMRARNVDDSVESAAMIIEEEGDDENNTARYSRRCGVCYTGNPRKRAAFKNCGHIVCLRCAANSQRWSCPFCRCAGVL</sequence>
<keyword evidence="3" id="KW-0862">Zinc</keyword>
<evidence type="ECO:0000256" key="4">
    <source>
        <dbReference type="PROSITE-ProRule" id="PRU00175"/>
    </source>
</evidence>